<dbReference type="GO" id="GO:0003774">
    <property type="term" value="F:cytoskeletal motor activity"/>
    <property type="evidence" value="ECO:0007669"/>
    <property type="project" value="InterPro"/>
</dbReference>
<organism evidence="12 13">
    <name type="scientific">Marinobacter excellens HL-55</name>
    <dbReference type="NCBI Taxonomy" id="1305731"/>
    <lineage>
        <taxon>Bacteria</taxon>
        <taxon>Pseudomonadati</taxon>
        <taxon>Pseudomonadota</taxon>
        <taxon>Gammaproteobacteria</taxon>
        <taxon>Pseudomonadales</taxon>
        <taxon>Marinobacteraceae</taxon>
        <taxon>Marinobacter</taxon>
    </lineage>
</organism>
<comment type="subcellular location">
    <subcellularLocation>
        <location evidence="1">Cell membrane</location>
        <topology evidence="1">Peripheral membrane protein</topology>
        <orientation evidence="1">Cytoplasmic side</orientation>
    </subcellularLocation>
</comment>
<dbReference type="Gene3D" id="1.10.287.1700">
    <property type="match status" value="1"/>
</dbReference>
<dbReference type="NCBIfam" id="TIGR02473">
    <property type="entry name" value="flagell_FliJ"/>
    <property type="match status" value="1"/>
</dbReference>
<evidence type="ECO:0000256" key="2">
    <source>
        <dbReference type="ARBA" id="ARBA00010004"/>
    </source>
</evidence>
<dbReference type="InterPro" id="IPR052570">
    <property type="entry name" value="FliJ"/>
</dbReference>
<gene>
    <name evidence="12" type="primary">fliJ</name>
    <name evidence="12" type="ORF">HLUCCX14_05330</name>
</gene>
<protein>
    <recommendedName>
        <fullName evidence="3">Flagellar FliJ protein</fullName>
    </recommendedName>
</protein>
<dbReference type="Pfam" id="PF02050">
    <property type="entry name" value="FliJ"/>
    <property type="match status" value="1"/>
</dbReference>
<proteinExistence type="inferred from homology"/>
<dbReference type="AlphaFoldDB" id="A0A0P7Z552"/>
<evidence type="ECO:0000313" key="12">
    <source>
        <dbReference type="EMBL" id="KPQ29619.1"/>
    </source>
</evidence>
<evidence type="ECO:0000256" key="10">
    <source>
        <dbReference type="ARBA" id="ARBA00023225"/>
    </source>
</evidence>
<comment type="caution">
    <text evidence="12">The sequence shown here is derived from an EMBL/GenBank/DDBJ whole genome shotgun (WGS) entry which is preliminary data.</text>
</comment>
<dbReference type="PRINTS" id="PR01004">
    <property type="entry name" value="FLGFLIJ"/>
</dbReference>
<dbReference type="Proteomes" id="UP000050416">
    <property type="component" value="Unassembled WGS sequence"/>
</dbReference>
<evidence type="ECO:0000256" key="6">
    <source>
        <dbReference type="ARBA" id="ARBA00022500"/>
    </source>
</evidence>
<dbReference type="InterPro" id="IPR018006">
    <property type="entry name" value="Flag_FliJ_proteobac"/>
</dbReference>
<evidence type="ECO:0000256" key="8">
    <source>
        <dbReference type="ARBA" id="ARBA00022927"/>
    </source>
</evidence>
<keyword evidence="5" id="KW-1003">Cell membrane</keyword>
<dbReference type="EMBL" id="LJZQ01000005">
    <property type="protein sequence ID" value="KPQ29619.1"/>
    <property type="molecule type" value="Genomic_DNA"/>
</dbReference>
<evidence type="ECO:0000256" key="9">
    <source>
        <dbReference type="ARBA" id="ARBA00023136"/>
    </source>
</evidence>
<dbReference type="PANTHER" id="PTHR38786:SF1">
    <property type="entry name" value="FLAGELLAR FLIJ PROTEIN"/>
    <property type="match status" value="1"/>
</dbReference>
<evidence type="ECO:0000256" key="3">
    <source>
        <dbReference type="ARBA" id="ARBA00020392"/>
    </source>
</evidence>
<evidence type="ECO:0000256" key="5">
    <source>
        <dbReference type="ARBA" id="ARBA00022475"/>
    </source>
</evidence>
<dbReference type="PATRIC" id="fig|1305731.5.peg.2140"/>
<evidence type="ECO:0000256" key="7">
    <source>
        <dbReference type="ARBA" id="ARBA00022795"/>
    </source>
</evidence>
<accession>A0A0P7Z552</accession>
<dbReference type="InterPro" id="IPR053716">
    <property type="entry name" value="Flag_assembly_chemotaxis_eff"/>
</dbReference>
<name>A0A0P7Z552_9GAMM</name>
<keyword evidence="8" id="KW-0653">Protein transport</keyword>
<comment type="similarity">
    <text evidence="2">Belongs to the FliJ family.</text>
</comment>
<keyword evidence="6" id="KW-0145">Chemotaxis</keyword>
<dbReference type="OrthoDB" id="6465096at2"/>
<reference evidence="12 13" key="1">
    <citation type="submission" date="2015-09" db="EMBL/GenBank/DDBJ databases">
        <title>Identification and resolution of microdiversity through metagenomic sequencing of parallel consortia.</title>
        <authorList>
            <person name="Nelson W.C."/>
            <person name="Romine M.F."/>
            <person name="Lindemann S.R."/>
        </authorList>
    </citation>
    <scope>NUCLEOTIDE SEQUENCE [LARGE SCALE GENOMIC DNA]</scope>
    <source>
        <strain evidence="12">HL-55</strain>
    </source>
</reference>
<dbReference type="GO" id="GO:0009288">
    <property type="term" value="C:bacterial-type flagellum"/>
    <property type="evidence" value="ECO:0007669"/>
    <property type="project" value="InterPro"/>
</dbReference>
<keyword evidence="12" id="KW-0282">Flagellum</keyword>
<dbReference type="PANTHER" id="PTHR38786">
    <property type="entry name" value="FLAGELLAR FLIJ PROTEIN"/>
    <property type="match status" value="1"/>
</dbReference>
<evidence type="ECO:0000313" key="13">
    <source>
        <dbReference type="Proteomes" id="UP000050416"/>
    </source>
</evidence>
<feature type="coiled-coil region" evidence="11">
    <location>
        <begin position="11"/>
        <end position="131"/>
    </location>
</feature>
<dbReference type="GO" id="GO:0044781">
    <property type="term" value="P:bacterial-type flagellum organization"/>
    <property type="evidence" value="ECO:0007669"/>
    <property type="project" value="UniProtKB-KW"/>
</dbReference>
<dbReference type="GO" id="GO:0006935">
    <property type="term" value="P:chemotaxis"/>
    <property type="evidence" value="ECO:0007669"/>
    <property type="project" value="UniProtKB-KW"/>
</dbReference>
<dbReference type="GO" id="GO:0005886">
    <property type="term" value="C:plasma membrane"/>
    <property type="evidence" value="ECO:0007669"/>
    <property type="project" value="UniProtKB-SubCell"/>
</dbReference>
<evidence type="ECO:0000256" key="1">
    <source>
        <dbReference type="ARBA" id="ARBA00004413"/>
    </source>
</evidence>
<keyword evidence="11" id="KW-0175">Coiled coil</keyword>
<keyword evidence="12" id="KW-0969">Cilium</keyword>
<keyword evidence="9" id="KW-0472">Membrane</keyword>
<keyword evidence="10" id="KW-1006">Bacterial flagellum protein export</keyword>
<sequence>MLRSKRLETVLNLEQRKEQQAMERLGEARKQVEAHREQVANLERYQQEYREQIRATQQGVVPVTRLQAWQAFIAQLDQVIVQQNRQLQQAEQVFEARRVEWLQAWERRRGMEKYIETCRQQEQRARDLSEQKLADEAAGRAFARKHR</sequence>
<dbReference type="GO" id="GO:0015031">
    <property type="term" value="P:protein transport"/>
    <property type="evidence" value="ECO:0007669"/>
    <property type="project" value="UniProtKB-KW"/>
</dbReference>
<keyword evidence="4" id="KW-0813">Transport</keyword>
<keyword evidence="12" id="KW-0966">Cell projection</keyword>
<dbReference type="InterPro" id="IPR012823">
    <property type="entry name" value="Flagell_FliJ"/>
</dbReference>
<keyword evidence="7" id="KW-1005">Bacterial flagellum biogenesis</keyword>
<dbReference type="GO" id="GO:0071973">
    <property type="term" value="P:bacterial-type flagellum-dependent cell motility"/>
    <property type="evidence" value="ECO:0007669"/>
    <property type="project" value="InterPro"/>
</dbReference>
<evidence type="ECO:0000256" key="4">
    <source>
        <dbReference type="ARBA" id="ARBA00022448"/>
    </source>
</evidence>
<dbReference type="STRING" id="1305731.GCA_000934705_01693"/>
<evidence type="ECO:0000256" key="11">
    <source>
        <dbReference type="SAM" id="Coils"/>
    </source>
</evidence>